<dbReference type="Proteomes" id="UP000553632">
    <property type="component" value="Unassembled WGS sequence"/>
</dbReference>
<name>A0A7J6U7Z4_PEROL</name>
<keyword evidence="3" id="KW-1185">Reference proteome</keyword>
<organism evidence="2 3">
    <name type="scientific">Perkinsus olseni</name>
    <name type="common">Perkinsus atlanticus</name>
    <dbReference type="NCBI Taxonomy" id="32597"/>
    <lineage>
        <taxon>Eukaryota</taxon>
        <taxon>Sar</taxon>
        <taxon>Alveolata</taxon>
        <taxon>Perkinsozoa</taxon>
        <taxon>Perkinsea</taxon>
        <taxon>Perkinsida</taxon>
        <taxon>Perkinsidae</taxon>
        <taxon>Perkinsus</taxon>
    </lineage>
</organism>
<feature type="region of interest" description="Disordered" evidence="1">
    <location>
        <begin position="112"/>
        <end position="155"/>
    </location>
</feature>
<dbReference type="AlphaFoldDB" id="A0A7J6U7Z4"/>
<sequence>MLGDPRGVFGSSRDAIENDDEEKDLNPADLAVVVVSGLVRPVRPAAVTRLLTNNSSVRIVREWTEPAKKSFAVVEYYDEGTARRRGKAIQDTKWNQEHRLVVDFLRRSQFSEVAVDPKAPPADRKRGGSSPEGADESRKRHSGTTSSRTREMDKREIEEMVEEKQRVLSELRNHKFLPATSAASNTTLLWMPCTHKQTEKLQAQVSKNGGKFPTIPASADYPAVRSSSR</sequence>
<feature type="region of interest" description="Disordered" evidence="1">
    <location>
        <begin position="1"/>
        <end position="20"/>
    </location>
</feature>
<evidence type="ECO:0000313" key="3">
    <source>
        <dbReference type="Proteomes" id="UP000553632"/>
    </source>
</evidence>
<evidence type="ECO:0000256" key="1">
    <source>
        <dbReference type="SAM" id="MobiDB-lite"/>
    </source>
</evidence>
<reference evidence="2 3" key="1">
    <citation type="submission" date="2020-04" db="EMBL/GenBank/DDBJ databases">
        <title>Perkinsus olseni comparative genomics.</title>
        <authorList>
            <person name="Bogema D.R."/>
        </authorList>
    </citation>
    <scope>NUCLEOTIDE SEQUENCE [LARGE SCALE GENOMIC DNA]</scope>
    <source>
        <strain evidence="2 3">ATCC PRA-207</strain>
    </source>
</reference>
<accession>A0A7J6U7Z4</accession>
<gene>
    <name evidence="2" type="ORF">FOZ63_004745</name>
</gene>
<dbReference type="EMBL" id="JABANO010005226">
    <property type="protein sequence ID" value="KAF4753854.1"/>
    <property type="molecule type" value="Genomic_DNA"/>
</dbReference>
<evidence type="ECO:0000313" key="2">
    <source>
        <dbReference type="EMBL" id="KAF4753854.1"/>
    </source>
</evidence>
<feature type="region of interest" description="Disordered" evidence="1">
    <location>
        <begin position="204"/>
        <end position="229"/>
    </location>
</feature>
<comment type="caution">
    <text evidence="2">The sequence shown here is derived from an EMBL/GenBank/DDBJ whole genome shotgun (WGS) entry which is preliminary data.</text>
</comment>
<proteinExistence type="predicted"/>
<protein>
    <submittedName>
        <fullName evidence="2">Uncharacterized protein</fullName>
    </submittedName>
</protein>